<gene>
    <name evidence="2" type="ORF">OL599_20755</name>
</gene>
<dbReference type="AlphaFoldDB" id="A0AA42CJK7"/>
<keyword evidence="3" id="KW-1185">Reference proteome</keyword>
<evidence type="ECO:0000313" key="2">
    <source>
        <dbReference type="EMBL" id="MCW3477002.1"/>
    </source>
</evidence>
<evidence type="ECO:0000256" key="1">
    <source>
        <dbReference type="SAM" id="Phobius"/>
    </source>
</evidence>
<evidence type="ECO:0000313" key="3">
    <source>
        <dbReference type="Proteomes" id="UP001165679"/>
    </source>
</evidence>
<keyword evidence="1" id="KW-0472">Membrane</keyword>
<comment type="caution">
    <text evidence="2">The sequence shown here is derived from an EMBL/GenBank/DDBJ whole genome shotgun (WGS) entry which is preliminary data.</text>
</comment>
<organism evidence="2 3">
    <name type="scientific">Limobrevibacterium gyesilva</name>
    <dbReference type="NCBI Taxonomy" id="2991712"/>
    <lineage>
        <taxon>Bacteria</taxon>
        <taxon>Pseudomonadati</taxon>
        <taxon>Pseudomonadota</taxon>
        <taxon>Alphaproteobacteria</taxon>
        <taxon>Acetobacterales</taxon>
        <taxon>Acetobacteraceae</taxon>
        <taxon>Limobrevibacterium</taxon>
    </lineage>
</organism>
<protein>
    <submittedName>
        <fullName evidence="2">Uncharacterized protein</fullName>
    </submittedName>
</protein>
<sequence length="67" mass="7340">MERVVASRSSYDLTADPRLARLPPATEEQAAGRAPARLPWTVAVRVIALIAIALWVGLWRLAVYLLG</sequence>
<keyword evidence="1" id="KW-0812">Transmembrane</keyword>
<dbReference type="EMBL" id="JAPDNT010000028">
    <property type="protein sequence ID" value="MCW3477002.1"/>
    <property type="molecule type" value="Genomic_DNA"/>
</dbReference>
<reference evidence="2" key="1">
    <citation type="submission" date="2022-09" db="EMBL/GenBank/DDBJ databases">
        <title>Rhodovastum sp. nov. RN2-1 isolated from soil in Seongnam, South Korea.</title>
        <authorList>
            <person name="Le N.T."/>
        </authorList>
    </citation>
    <scope>NUCLEOTIDE SEQUENCE</scope>
    <source>
        <strain evidence="2">RN2-1</strain>
    </source>
</reference>
<name>A0AA42CJK7_9PROT</name>
<feature type="transmembrane region" description="Helical" evidence="1">
    <location>
        <begin position="42"/>
        <end position="66"/>
    </location>
</feature>
<proteinExistence type="predicted"/>
<keyword evidence="1" id="KW-1133">Transmembrane helix</keyword>
<dbReference type="RefSeq" id="WP_264715864.1">
    <property type="nucleotide sequence ID" value="NZ_JAPDNT010000028.1"/>
</dbReference>
<accession>A0AA42CJK7</accession>
<reference evidence="2" key="2">
    <citation type="submission" date="2022-10" db="EMBL/GenBank/DDBJ databases">
        <authorList>
            <person name="Trinh H.N."/>
        </authorList>
    </citation>
    <scope>NUCLEOTIDE SEQUENCE</scope>
    <source>
        <strain evidence="2">RN2-1</strain>
    </source>
</reference>
<dbReference type="Proteomes" id="UP001165679">
    <property type="component" value="Unassembled WGS sequence"/>
</dbReference>